<gene>
    <name evidence="7" type="ORF">UO65_6086</name>
</gene>
<evidence type="ECO:0000256" key="1">
    <source>
        <dbReference type="ARBA" id="ARBA00004202"/>
    </source>
</evidence>
<keyword evidence="5" id="KW-0046">Antibiotic resistance</keyword>
<dbReference type="GO" id="GO:0016887">
    <property type="term" value="F:ATP hydrolysis activity"/>
    <property type="evidence" value="ECO:0007669"/>
    <property type="project" value="InterPro"/>
</dbReference>
<name>W7IDN2_9PSEU</name>
<dbReference type="AlphaFoldDB" id="W7IDN2"/>
<feature type="domain" description="ABC transporter" evidence="6">
    <location>
        <begin position="2"/>
        <end position="237"/>
    </location>
</feature>
<dbReference type="Gene3D" id="3.40.50.300">
    <property type="entry name" value="P-loop containing nucleotide triphosphate hydrolases"/>
    <property type="match status" value="1"/>
</dbReference>
<dbReference type="PANTHER" id="PTHR42711:SF19">
    <property type="entry name" value="DOXORUBICIN RESISTANCE ATP-BINDING PROTEIN DRRA"/>
    <property type="match status" value="1"/>
</dbReference>
<dbReference type="InterPro" id="IPR027417">
    <property type="entry name" value="P-loop_NTPase"/>
</dbReference>
<dbReference type="InterPro" id="IPR050763">
    <property type="entry name" value="ABC_transporter_ATP-binding"/>
</dbReference>
<evidence type="ECO:0000256" key="2">
    <source>
        <dbReference type="ARBA" id="ARBA00022448"/>
    </source>
</evidence>
<dbReference type="GO" id="GO:0005886">
    <property type="term" value="C:plasma membrane"/>
    <property type="evidence" value="ECO:0007669"/>
    <property type="project" value="UniProtKB-SubCell"/>
</dbReference>
<dbReference type="EMBL" id="AYXG01000233">
    <property type="protein sequence ID" value="EWC58628.1"/>
    <property type="molecule type" value="Genomic_DNA"/>
</dbReference>
<dbReference type="InterPro" id="IPR025302">
    <property type="entry name" value="DrrA1/2-like_C"/>
</dbReference>
<proteinExistence type="predicted"/>
<dbReference type="InterPro" id="IPR003439">
    <property type="entry name" value="ABC_transporter-like_ATP-bd"/>
</dbReference>
<comment type="caution">
    <text evidence="7">The sequence shown here is derived from an EMBL/GenBank/DDBJ whole genome shotgun (WGS) entry which is preliminary data.</text>
</comment>
<dbReference type="STRING" id="909613.UO65_6086"/>
<evidence type="ECO:0000256" key="5">
    <source>
        <dbReference type="ARBA" id="ARBA00023251"/>
    </source>
</evidence>
<dbReference type="InterPro" id="IPR003593">
    <property type="entry name" value="AAA+_ATPase"/>
</dbReference>
<keyword evidence="2" id="KW-0813">Transport</keyword>
<dbReference type="PATRIC" id="fig|909613.9.peg.6086"/>
<keyword evidence="4" id="KW-0067">ATP-binding</keyword>
<dbReference type="OrthoDB" id="9804819at2"/>
<sequence>MIEARGLARTFRTRGGTVEAVRGVDLDVRAGELVGFLGPNGAGKTTTLRMLTTLLRPTAGSATVAGVDLASDPTGVRRRIGYVAQSGGGMPEARVGEEVELQGRLHGLSRAEARSRGALLAERLDLAGLERRPVKSLSGGQRRRLDIAMGLVHGPELLFLDEPTAALDPQSRANLWEHIRTLHAVHGTTVFLTTHYLDEADSLCDRLLVIDNGAIVAEGNPATLKAEVSGDLVEVGVAADDVATTMAIAARIPAATDVAAPDGPVCFRVPRGDRALPELLRALDAAGIATTSLQVQRPTLDDVFLTLTGRSLRDAEETPVAA</sequence>
<dbReference type="Proteomes" id="UP000019277">
    <property type="component" value="Unassembled WGS sequence"/>
</dbReference>
<keyword evidence="3" id="KW-0547">Nucleotide-binding</keyword>
<dbReference type="SMART" id="SM00382">
    <property type="entry name" value="AAA"/>
    <property type="match status" value="1"/>
</dbReference>
<protein>
    <submittedName>
        <fullName evidence="7">ABC-type multidrug transport system, ATPase component</fullName>
    </submittedName>
</protein>
<dbReference type="PROSITE" id="PS00211">
    <property type="entry name" value="ABC_TRANSPORTER_1"/>
    <property type="match status" value="1"/>
</dbReference>
<evidence type="ECO:0000313" key="7">
    <source>
        <dbReference type="EMBL" id="EWC58628.1"/>
    </source>
</evidence>
<evidence type="ECO:0000256" key="3">
    <source>
        <dbReference type="ARBA" id="ARBA00022741"/>
    </source>
</evidence>
<dbReference type="Pfam" id="PF13732">
    <property type="entry name" value="DrrA1-3_C"/>
    <property type="match status" value="1"/>
</dbReference>
<comment type="subcellular location">
    <subcellularLocation>
        <location evidence="1">Cell membrane</location>
        <topology evidence="1">Peripheral membrane protein</topology>
    </subcellularLocation>
</comment>
<dbReference type="RefSeq" id="WP_035289349.1">
    <property type="nucleotide sequence ID" value="NZ_AYXG01000233.1"/>
</dbReference>
<dbReference type="InterPro" id="IPR017871">
    <property type="entry name" value="ABC_transporter-like_CS"/>
</dbReference>
<organism evidence="7 8">
    <name type="scientific">Actinokineospora spheciospongiae</name>
    <dbReference type="NCBI Taxonomy" id="909613"/>
    <lineage>
        <taxon>Bacteria</taxon>
        <taxon>Bacillati</taxon>
        <taxon>Actinomycetota</taxon>
        <taxon>Actinomycetes</taxon>
        <taxon>Pseudonocardiales</taxon>
        <taxon>Pseudonocardiaceae</taxon>
        <taxon>Actinokineospora</taxon>
    </lineage>
</organism>
<accession>W7IDN2</accession>
<dbReference type="eggNOG" id="COG1131">
    <property type="taxonomic scope" value="Bacteria"/>
</dbReference>
<dbReference type="Pfam" id="PF00005">
    <property type="entry name" value="ABC_tran"/>
    <property type="match status" value="1"/>
</dbReference>
<evidence type="ECO:0000313" key="8">
    <source>
        <dbReference type="Proteomes" id="UP000019277"/>
    </source>
</evidence>
<dbReference type="SUPFAM" id="SSF52540">
    <property type="entry name" value="P-loop containing nucleoside triphosphate hydrolases"/>
    <property type="match status" value="1"/>
</dbReference>
<keyword evidence="8" id="KW-1185">Reference proteome</keyword>
<dbReference type="GO" id="GO:0046677">
    <property type="term" value="P:response to antibiotic"/>
    <property type="evidence" value="ECO:0007669"/>
    <property type="project" value="UniProtKB-KW"/>
</dbReference>
<reference evidence="7 8" key="1">
    <citation type="journal article" date="2014" name="Genome Announc.">
        <title>Draft Genome Sequence of the Antitrypanosomally Active Sponge-Associated Bacterium Actinokineospora sp. Strain EG49.</title>
        <authorList>
            <person name="Harjes J."/>
            <person name="Ryu T."/>
            <person name="Abdelmohsen U.R."/>
            <person name="Moitinho-Silva L."/>
            <person name="Horn H."/>
            <person name="Ravasi T."/>
            <person name="Hentschel U."/>
        </authorList>
    </citation>
    <scope>NUCLEOTIDE SEQUENCE [LARGE SCALE GENOMIC DNA]</scope>
    <source>
        <strain evidence="7 8">EG49</strain>
    </source>
</reference>
<dbReference type="GO" id="GO:0005524">
    <property type="term" value="F:ATP binding"/>
    <property type="evidence" value="ECO:0007669"/>
    <property type="project" value="UniProtKB-KW"/>
</dbReference>
<dbReference type="PROSITE" id="PS50893">
    <property type="entry name" value="ABC_TRANSPORTER_2"/>
    <property type="match status" value="1"/>
</dbReference>
<evidence type="ECO:0000259" key="6">
    <source>
        <dbReference type="PROSITE" id="PS50893"/>
    </source>
</evidence>
<evidence type="ECO:0000256" key="4">
    <source>
        <dbReference type="ARBA" id="ARBA00022840"/>
    </source>
</evidence>
<dbReference type="PANTHER" id="PTHR42711">
    <property type="entry name" value="ABC TRANSPORTER ATP-BINDING PROTEIN"/>
    <property type="match status" value="1"/>
</dbReference>